<dbReference type="KEGG" id="hde:HDEF_0997"/>
<protein>
    <submittedName>
        <fullName evidence="1">Uncharacterized protein</fullName>
    </submittedName>
</protein>
<dbReference type="Gene3D" id="3.80.10.10">
    <property type="entry name" value="Ribonuclease Inhibitor"/>
    <property type="match status" value="1"/>
</dbReference>
<name>C4K555_HAMD5</name>
<dbReference type="RefSeq" id="WP_015873503.1">
    <property type="nucleotide sequence ID" value="NC_012751.1"/>
</dbReference>
<proteinExistence type="predicted"/>
<accession>C4K555</accession>
<dbReference type="InterPro" id="IPR032675">
    <property type="entry name" value="LRR_dom_sf"/>
</dbReference>
<dbReference type="SUPFAM" id="SSF52047">
    <property type="entry name" value="RNI-like"/>
    <property type="match status" value="1"/>
</dbReference>
<gene>
    <name evidence="1" type="ordered locus">HDEF_0997</name>
</gene>
<dbReference type="EMBL" id="CP001277">
    <property type="protein sequence ID" value="ACQ67698.1"/>
    <property type="molecule type" value="Genomic_DNA"/>
</dbReference>
<dbReference type="Proteomes" id="UP000002334">
    <property type="component" value="Chromosome"/>
</dbReference>
<evidence type="ECO:0000313" key="2">
    <source>
        <dbReference type="Proteomes" id="UP000002334"/>
    </source>
</evidence>
<sequence length="444" mass="50398">MPITRSFDYAGQPAPAVTSMTQNTDTAKQFSRFFSFFREIQNTQIQFGVFLLEKIGFKPVGPDLNKLEDELIRTEIFDFTGITDEKFINSALLKHISDRKIHTLILSQCGLTDFPKALLENNFKKISSLQLNDNPHLIELPENIDSMFPNLTYLDISGTGINQSDGIIRLANKELQIINFKNTPLEEDKCKNELISILKKNKYPVKFYDDSSIKIRTPESKTDSASVKKKRSVLLNSAPGVELIMPFSQSKGRPDIVLPDGICAAVCMAASLDFLADNEVEGFLKKLYPNFSKGQRKGRINLSYVKNLIELQGRIDSSTASASYLEQRNMKYSTLRSFPATKSALLVNFLQKKVWDTTEIKAINITLDFTNQSSHRIAFLISNEKNNTGEKAVYFVEANIGMFKIWLKKDSDQLARFFLKYVSPSIQRHKTSEFRVYEVKKTAA</sequence>
<organism evidence="1 2">
    <name type="scientific">Hamiltonella defensa subsp. Acyrthosiphon pisum (strain 5AT)</name>
    <dbReference type="NCBI Taxonomy" id="572265"/>
    <lineage>
        <taxon>Bacteria</taxon>
        <taxon>Pseudomonadati</taxon>
        <taxon>Pseudomonadota</taxon>
        <taxon>Gammaproteobacteria</taxon>
        <taxon>Enterobacterales</taxon>
        <taxon>Enterobacteriaceae</taxon>
        <taxon>aphid secondary symbionts</taxon>
        <taxon>Candidatus Williamhamiltonella</taxon>
    </lineage>
</organism>
<dbReference type="HOGENOM" id="CLU_616447_0_0_6"/>
<dbReference type="AlphaFoldDB" id="C4K555"/>
<evidence type="ECO:0000313" key="1">
    <source>
        <dbReference type="EMBL" id="ACQ67698.1"/>
    </source>
</evidence>
<dbReference type="eggNOG" id="COG4886">
    <property type="taxonomic scope" value="Bacteria"/>
</dbReference>
<dbReference type="GeneID" id="66260798"/>
<reference evidence="1 2" key="1">
    <citation type="journal article" date="2009" name="Proc. Natl. Acad. Sci. U.S.A.">
        <title>Hamiltonella defensa, genome evolution of protective bacterial endosymbiont from pathogenic ancestors.</title>
        <authorList>
            <person name="Degnan P.H."/>
            <person name="Yu Y."/>
            <person name="Sisneros N."/>
            <person name="Wing R.A."/>
            <person name="Moran N.A."/>
        </authorList>
    </citation>
    <scope>NUCLEOTIDE SEQUENCE [LARGE SCALE GENOMIC DNA]</scope>
    <source>
        <strain evidence="2">5AT</strain>
    </source>
</reference>
<keyword evidence="2" id="KW-1185">Reference proteome</keyword>